<protein>
    <submittedName>
        <fullName evidence="2">Uncharacterized protein</fullName>
    </submittedName>
</protein>
<reference evidence="3" key="1">
    <citation type="submission" date="2016-10" db="EMBL/GenBank/DDBJ databases">
        <authorList>
            <person name="Varghese N."/>
            <person name="Submissions S."/>
        </authorList>
    </citation>
    <scope>NUCLEOTIDE SEQUENCE [LARGE SCALE GENOMIC DNA]</scope>
    <source>
        <strain evidence="3">DSM 40318</strain>
    </source>
</reference>
<keyword evidence="3" id="KW-1185">Reference proteome</keyword>
<dbReference type="AlphaFoldDB" id="A0A1H5AYN8"/>
<gene>
    <name evidence="2" type="ORF">SAMN04490356_8599</name>
</gene>
<accession>A0A1H5AYN8</accession>
<evidence type="ECO:0000313" key="2">
    <source>
        <dbReference type="EMBL" id="SED47256.1"/>
    </source>
</evidence>
<sequence>MAVPAATRSGGIHAPPWLGIYLNDHLVAATASVGLARRMNRRHRRSAYGGELARLTAEFVQDRRSLLWCMASLDVPVHRGKVRAARAAERTARLTPGSRPRRRSGVNTLVGLEALRLGVEGKALLWRSLLAVAVHDTRLQTGRLAELLERAGQQLTALDSLHSRAASALISADDPAQAASGPPASVGRRWALGDDE</sequence>
<name>A0A1H5AYN8_STRMJ</name>
<feature type="region of interest" description="Disordered" evidence="1">
    <location>
        <begin position="172"/>
        <end position="196"/>
    </location>
</feature>
<evidence type="ECO:0000256" key="1">
    <source>
        <dbReference type="SAM" id="MobiDB-lite"/>
    </source>
</evidence>
<dbReference type="RefSeq" id="WP_244321278.1">
    <property type="nucleotide sequence ID" value="NZ_FNST01000002.1"/>
</dbReference>
<proteinExistence type="predicted"/>
<dbReference type="EMBL" id="FNST01000002">
    <property type="protein sequence ID" value="SED47256.1"/>
    <property type="molecule type" value="Genomic_DNA"/>
</dbReference>
<organism evidence="2 3">
    <name type="scientific">Streptomyces melanosporofaciens</name>
    <dbReference type="NCBI Taxonomy" id="67327"/>
    <lineage>
        <taxon>Bacteria</taxon>
        <taxon>Bacillati</taxon>
        <taxon>Actinomycetota</taxon>
        <taxon>Actinomycetes</taxon>
        <taxon>Kitasatosporales</taxon>
        <taxon>Streptomycetaceae</taxon>
        <taxon>Streptomyces</taxon>
        <taxon>Streptomyces violaceusniger group</taxon>
    </lineage>
</organism>
<dbReference type="Proteomes" id="UP000198609">
    <property type="component" value="Unassembled WGS sequence"/>
</dbReference>
<evidence type="ECO:0000313" key="3">
    <source>
        <dbReference type="Proteomes" id="UP000198609"/>
    </source>
</evidence>